<keyword evidence="2" id="KW-0378">Hydrolase</keyword>
<protein>
    <submittedName>
        <fullName evidence="5">Arylsulfatase A-like enzyme</fullName>
    </submittedName>
</protein>
<evidence type="ECO:0000259" key="4">
    <source>
        <dbReference type="Pfam" id="PF00884"/>
    </source>
</evidence>
<comment type="similarity">
    <text evidence="1">Belongs to the sulfatase family.</text>
</comment>
<gene>
    <name evidence="5" type="ORF">HNQ92_003927</name>
</gene>
<dbReference type="GO" id="GO:0016787">
    <property type="term" value="F:hydrolase activity"/>
    <property type="evidence" value="ECO:0007669"/>
    <property type="project" value="UniProtKB-KW"/>
</dbReference>
<dbReference type="Gene3D" id="3.30.1120.10">
    <property type="match status" value="1"/>
</dbReference>
<dbReference type="InterPro" id="IPR024607">
    <property type="entry name" value="Sulfatase_CS"/>
</dbReference>
<dbReference type="CDD" id="cd16143">
    <property type="entry name" value="ARS_like"/>
    <property type="match status" value="1"/>
</dbReference>
<dbReference type="SUPFAM" id="SSF53649">
    <property type="entry name" value="Alkaline phosphatase-like"/>
    <property type="match status" value="1"/>
</dbReference>
<dbReference type="Pfam" id="PF00884">
    <property type="entry name" value="Sulfatase"/>
    <property type="match status" value="1"/>
</dbReference>
<comment type="caution">
    <text evidence="5">The sequence shown here is derived from an EMBL/GenBank/DDBJ whole genome shotgun (WGS) entry which is preliminary data.</text>
</comment>
<feature type="compositionally biased region" description="Basic and acidic residues" evidence="3">
    <location>
        <begin position="483"/>
        <end position="497"/>
    </location>
</feature>
<dbReference type="InterPro" id="IPR017850">
    <property type="entry name" value="Alkaline_phosphatase_core_sf"/>
</dbReference>
<proteinExistence type="inferred from homology"/>
<dbReference type="InterPro" id="IPR052701">
    <property type="entry name" value="GAG_Ulvan_Degrading_Sulfatases"/>
</dbReference>
<dbReference type="Proteomes" id="UP000557307">
    <property type="component" value="Unassembled WGS sequence"/>
</dbReference>
<sequence length="515" mass="56506">MKKYSQVLPVLLLLLGVAGFIKRPPSTSAAEPAASKPNIVLIYVDDLGYGDLSCYGASQFKTPNIDRLAQRGLRFTNAHAVSSTCTPSRYALMTGEYPWRRKGTGIATGDATLIIPTHYTTLPSILQRAGYTTGVVGKWHLGLGPQTGADWNADVKPGPLEIGFNYSFLIPATGDRVPCVYVENHRVVHLDPTDPIQVSFKEKIGNEPTGRENPELLKMKPSHGHDMTIVNGISRIGYMTGGKQARWIDEDMADVITTKAKAFMETNRAQPFFLYFSTHDIHVPRVPHSRFAGKSGLGPRGDVILQLDYCVGEITRKLDELGLTNNTLILFSSDNGPVVDDGYHDQAVERLGSHKPAGTLRGGKYSAFEAGTRVPTLACWPGQIKPGVSEALVSQIDWAASLAALTGQKLEAQEVPDSRNMIDTWLGKSRQGRSYVVEHGGAMAIVQGNWKYISPSNGIKFEPNVRIELGNDPEPQLYNLTDKPQERTNRAQENPAKVKELAELLQAVREKPQPR</sequence>
<organism evidence="5 6">
    <name type="scientific">Rhabdobacter roseus</name>
    <dbReference type="NCBI Taxonomy" id="1655419"/>
    <lineage>
        <taxon>Bacteria</taxon>
        <taxon>Pseudomonadati</taxon>
        <taxon>Bacteroidota</taxon>
        <taxon>Cytophagia</taxon>
        <taxon>Cytophagales</taxon>
        <taxon>Cytophagaceae</taxon>
        <taxon>Rhabdobacter</taxon>
    </lineage>
</organism>
<dbReference type="InterPro" id="IPR000917">
    <property type="entry name" value="Sulfatase_N"/>
</dbReference>
<dbReference type="AlphaFoldDB" id="A0A840TVY2"/>
<dbReference type="PANTHER" id="PTHR43751">
    <property type="entry name" value="SULFATASE"/>
    <property type="match status" value="1"/>
</dbReference>
<reference evidence="5 6" key="1">
    <citation type="submission" date="2020-08" db="EMBL/GenBank/DDBJ databases">
        <title>Genomic Encyclopedia of Type Strains, Phase IV (KMG-IV): sequencing the most valuable type-strain genomes for metagenomic binning, comparative biology and taxonomic classification.</title>
        <authorList>
            <person name="Goeker M."/>
        </authorList>
    </citation>
    <scope>NUCLEOTIDE SEQUENCE [LARGE SCALE GENOMIC DNA]</scope>
    <source>
        <strain evidence="5 6">DSM 105074</strain>
    </source>
</reference>
<dbReference type="PROSITE" id="PS00149">
    <property type="entry name" value="SULFATASE_2"/>
    <property type="match status" value="1"/>
</dbReference>
<dbReference type="Gene3D" id="3.40.720.10">
    <property type="entry name" value="Alkaline Phosphatase, subunit A"/>
    <property type="match status" value="1"/>
</dbReference>
<evidence type="ECO:0000256" key="1">
    <source>
        <dbReference type="ARBA" id="ARBA00008779"/>
    </source>
</evidence>
<evidence type="ECO:0000256" key="2">
    <source>
        <dbReference type="ARBA" id="ARBA00022801"/>
    </source>
</evidence>
<dbReference type="PROSITE" id="PS00523">
    <property type="entry name" value="SULFATASE_1"/>
    <property type="match status" value="1"/>
</dbReference>
<evidence type="ECO:0000313" key="6">
    <source>
        <dbReference type="Proteomes" id="UP000557307"/>
    </source>
</evidence>
<dbReference type="PANTHER" id="PTHR43751:SF6">
    <property type="entry name" value="N-ACETYLGALACTOSAMINE-6-O-SULFATASE"/>
    <property type="match status" value="1"/>
</dbReference>
<dbReference type="RefSeq" id="WP_184176263.1">
    <property type="nucleotide sequence ID" value="NZ_JACHGF010000007.1"/>
</dbReference>
<evidence type="ECO:0000313" key="5">
    <source>
        <dbReference type="EMBL" id="MBB5285767.1"/>
    </source>
</evidence>
<keyword evidence="6" id="KW-1185">Reference proteome</keyword>
<feature type="region of interest" description="Disordered" evidence="3">
    <location>
        <begin position="472"/>
        <end position="497"/>
    </location>
</feature>
<name>A0A840TVY2_9BACT</name>
<dbReference type="EMBL" id="JACHGF010000007">
    <property type="protein sequence ID" value="MBB5285767.1"/>
    <property type="molecule type" value="Genomic_DNA"/>
</dbReference>
<accession>A0A840TVY2</accession>
<feature type="domain" description="Sulfatase N-terminal" evidence="4">
    <location>
        <begin position="37"/>
        <end position="407"/>
    </location>
</feature>
<evidence type="ECO:0000256" key="3">
    <source>
        <dbReference type="SAM" id="MobiDB-lite"/>
    </source>
</evidence>